<dbReference type="OrthoDB" id="9787361at2"/>
<dbReference type="RefSeq" id="WP_133502349.1">
    <property type="nucleotide sequence ID" value="NZ_SNXC01000009.1"/>
</dbReference>
<dbReference type="PANTHER" id="PTHR35869:SF1">
    <property type="entry name" value="OUTER-MEMBRANE LIPOPROTEIN CARRIER PROTEIN"/>
    <property type="match status" value="1"/>
</dbReference>
<accession>A0A4R6MD66</accession>
<evidence type="ECO:0000256" key="5">
    <source>
        <dbReference type="ARBA" id="ARBA00022448"/>
    </source>
</evidence>
<evidence type="ECO:0000256" key="10">
    <source>
        <dbReference type="HAMAP-Rule" id="MF_00240"/>
    </source>
</evidence>
<dbReference type="EMBL" id="SNXC01000009">
    <property type="protein sequence ID" value="TDO99493.1"/>
    <property type="molecule type" value="Genomic_DNA"/>
</dbReference>
<dbReference type="GO" id="GO:0042597">
    <property type="term" value="C:periplasmic space"/>
    <property type="evidence" value="ECO:0007669"/>
    <property type="project" value="UniProtKB-SubCell"/>
</dbReference>
<evidence type="ECO:0000313" key="12">
    <source>
        <dbReference type="Proteomes" id="UP000294656"/>
    </source>
</evidence>
<dbReference type="AlphaFoldDB" id="A0A4R6MD66"/>
<reference evidence="11 12" key="1">
    <citation type="submission" date="2019-03" db="EMBL/GenBank/DDBJ databases">
        <title>Genomic Encyclopedia of Type Strains, Phase III (KMG-III): the genomes of soil and plant-associated and newly described type strains.</title>
        <authorList>
            <person name="Whitman W."/>
        </authorList>
    </citation>
    <scope>NUCLEOTIDE SEQUENCE [LARGE SCALE GENOMIC DNA]</scope>
    <source>
        <strain evidence="11 12">CECT 7378</strain>
    </source>
</reference>
<dbReference type="Pfam" id="PF03548">
    <property type="entry name" value="LolA"/>
    <property type="match status" value="1"/>
</dbReference>
<gene>
    <name evidence="10" type="primary">lolA</name>
    <name evidence="11" type="ORF">DFP79_0476</name>
</gene>
<dbReference type="PANTHER" id="PTHR35869">
    <property type="entry name" value="OUTER-MEMBRANE LIPOPROTEIN CARRIER PROTEIN"/>
    <property type="match status" value="1"/>
</dbReference>
<proteinExistence type="inferred from homology"/>
<protein>
    <recommendedName>
        <fullName evidence="4 10">Outer-membrane lipoprotein carrier protein</fullName>
    </recommendedName>
</protein>
<comment type="similarity">
    <text evidence="2 10">Belongs to the LolA family.</text>
</comment>
<evidence type="ECO:0000256" key="1">
    <source>
        <dbReference type="ARBA" id="ARBA00004418"/>
    </source>
</evidence>
<keyword evidence="9 10" id="KW-0143">Chaperone</keyword>
<evidence type="ECO:0000256" key="2">
    <source>
        <dbReference type="ARBA" id="ARBA00007615"/>
    </source>
</evidence>
<keyword evidence="7 10" id="KW-0574">Periplasm</keyword>
<evidence type="ECO:0000256" key="7">
    <source>
        <dbReference type="ARBA" id="ARBA00022764"/>
    </source>
</evidence>
<dbReference type="InterPro" id="IPR004564">
    <property type="entry name" value="OM_lipoprot_carrier_LolA-like"/>
</dbReference>
<organism evidence="11 12">
    <name type="scientific">Marinomonas balearica</name>
    <dbReference type="NCBI Taxonomy" id="491947"/>
    <lineage>
        <taxon>Bacteria</taxon>
        <taxon>Pseudomonadati</taxon>
        <taxon>Pseudomonadota</taxon>
        <taxon>Gammaproteobacteria</taxon>
        <taxon>Oceanospirillales</taxon>
        <taxon>Oceanospirillaceae</taxon>
        <taxon>Marinomonas</taxon>
    </lineage>
</organism>
<comment type="function">
    <text evidence="10">Participates in the translocation of lipoproteins from the inner membrane to the outer membrane. Only forms a complex with a lipoprotein if the residue after the N-terminal Cys is not an aspartate (The Asp acts as a targeting signal to indicate that the lipoprotein should stay in the inner membrane).</text>
</comment>
<dbReference type="PROSITE" id="PS51257">
    <property type="entry name" value="PROKAR_LIPOPROTEIN"/>
    <property type="match status" value="1"/>
</dbReference>
<dbReference type="Gene3D" id="2.50.20.10">
    <property type="entry name" value="Lipoprotein localisation LolA/LolB/LppX"/>
    <property type="match status" value="1"/>
</dbReference>
<evidence type="ECO:0000256" key="8">
    <source>
        <dbReference type="ARBA" id="ARBA00022927"/>
    </source>
</evidence>
<name>A0A4R6MD66_9GAMM</name>
<dbReference type="InterPro" id="IPR029046">
    <property type="entry name" value="LolA/LolB/LppX"/>
</dbReference>
<dbReference type="GO" id="GO:0044874">
    <property type="term" value="P:lipoprotein localization to outer membrane"/>
    <property type="evidence" value="ECO:0007669"/>
    <property type="project" value="UniProtKB-UniRule"/>
</dbReference>
<evidence type="ECO:0000256" key="6">
    <source>
        <dbReference type="ARBA" id="ARBA00022729"/>
    </source>
</evidence>
<keyword evidence="5 10" id="KW-0813">Transport</keyword>
<dbReference type="InterPro" id="IPR018323">
    <property type="entry name" value="OM_lipoprot_carrier_LolA_Pbac"/>
</dbReference>
<evidence type="ECO:0000256" key="3">
    <source>
        <dbReference type="ARBA" id="ARBA00011245"/>
    </source>
</evidence>
<dbReference type="Proteomes" id="UP000294656">
    <property type="component" value="Unassembled WGS sequence"/>
</dbReference>
<evidence type="ECO:0000256" key="9">
    <source>
        <dbReference type="ARBA" id="ARBA00023186"/>
    </source>
</evidence>
<dbReference type="HAMAP" id="MF_00240">
    <property type="entry name" value="LolA"/>
    <property type="match status" value="1"/>
</dbReference>
<comment type="caution">
    <text evidence="11">The sequence shown here is derived from an EMBL/GenBank/DDBJ whole genome shotgun (WGS) entry which is preliminary data.</text>
</comment>
<dbReference type="SUPFAM" id="SSF89392">
    <property type="entry name" value="Prokaryotic lipoproteins and lipoprotein localization factors"/>
    <property type="match status" value="1"/>
</dbReference>
<keyword evidence="6 10" id="KW-0732">Signal</keyword>
<feature type="signal peptide" evidence="10">
    <location>
        <begin position="1"/>
        <end position="22"/>
    </location>
</feature>
<dbReference type="GO" id="GO:0042953">
    <property type="term" value="P:lipoprotein transport"/>
    <property type="evidence" value="ECO:0007669"/>
    <property type="project" value="InterPro"/>
</dbReference>
<evidence type="ECO:0000256" key="4">
    <source>
        <dbReference type="ARBA" id="ARBA00014035"/>
    </source>
</evidence>
<sequence precursor="true">MFNKIVIVCLWFLSCSSSFALAEDINQALVVLLEENRNVEGEFRQITYTEEGKELQNSEGVFLLAQPNRFVWDSISPFPQRIVSNGETVTIWDVDLEQATQKPLAKTVGNSPAALLSQPAVDVLPHYKVLALAGNKYRLTPKDEDDLFQTLTLSFKGDLIAAMSLKDTLGQTTVIEFTNLEHHEGVSAENFKIDLPKHVDLIVEQ</sequence>
<keyword evidence="11" id="KW-0449">Lipoprotein</keyword>
<comment type="subcellular location">
    <subcellularLocation>
        <location evidence="1 10">Periplasm</location>
    </subcellularLocation>
</comment>
<comment type="subunit">
    <text evidence="3 10">Monomer.</text>
</comment>
<dbReference type="CDD" id="cd16325">
    <property type="entry name" value="LolA"/>
    <property type="match status" value="1"/>
</dbReference>
<keyword evidence="8 10" id="KW-0653">Protein transport</keyword>
<evidence type="ECO:0000313" key="11">
    <source>
        <dbReference type="EMBL" id="TDO99493.1"/>
    </source>
</evidence>
<keyword evidence="12" id="KW-1185">Reference proteome</keyword>
<feature type="chain" id="PRO_5021055831" description="Outer-membrane lipoprotein carrier protein" evidence="10">
    <location>
        <begin position="23"/>
        <end position="205"/>
    </location>
</feature>